<reference evidence="3" key="1">
    <citation type="journal article" date="2019" name="Int. J. Syst. Evol. Microbiol.">
        <title>The Global Catalogue of Microorganisms (GCM) 10K type strain sequencing project: providing services to taxonomists for standard genome sequencing and annotation.</title>
        <authorList>
            <consortium name="The Broad Institute Genomics Platform"/>
            <consortium name="The Broad Institute Genome Sequencing Center for Infectious Disease"/>
            <person name="Wu L."/>
            <person name="Ma J."/>
        </authorList>
    </citation>
    <scope>NUCLEOTIDE SEQUENCE [LARGE SCALE GENOMIC DNA]</scope>
    <source>
        <strain evidence="3">CCUG 60023</strain>
    </source>
</reference>
<dbReference type="InterPro" id="IPR051161">
    <property type="entry name" value="Mannose-6P_isomerase_type2"/>
</dbReference>
<dbReference type="Pfam" id="PF01050">
    <property type="entry name" value="MannoseP_isomer"/>
    <property type="match status" value="1"/>
</dbReference>
<gene>
    <name evidence="2" type="ORF">ACFQ14_15320</name>
</gene>
<sequence length="459" mass="51265">MTQIPNSNPLARPLGVVLASSPNLHLWPLSRTHMPVQFVRSETGLSSFQTALNRVRKLSLAARPVVTVNAANLSTAREQMEELDFERPPHLIVEPVWRGDMASLAIASLFAARYDRTALMTVIEAHRPPVNEQGFDHLTGQMRDARLARNRMIIGVQPLRGNGFDMPLDLQVGAKKGTNHLFEATGFRVPDHLKTLERNGVIYTTPRIALQALAIADRTIVDACAMALEASPQAHGVIWPQINVWSALPETSLDDALPRTTDHLYLRPMDLGIATPPHEQIIKRDNTRVVEMGNRLFVLQDCEDLEIIASQDAALVRPKKSSRAAQRATEALKSTNMAQLHTHIAQSMPWGRIERVERNLSFEVVRIVIEPQQTMPEHFHNHRTENWTVAQGTGRACIDGIWHDLKPGKAITVPKQALHGLHNTGTKQLIVLEMRHGDFLNTSDHIRTVDLPKAKLKLA</sequence>
<dbReference type="SUPFAM" id="SSF53448">
    <property type="entry name" value="Nucleotide-diphospho-sugar transferases"/>
    <property type="match status" value="1"/>
</dbReference>
<dbReference type="PANTHER" id="PTHR46390:SF1">
    <property type="entry name" value="MANNOSE-1-PHOSPHATE GUANYLYLTRANSFERASE"/>
    <property type="match status" value="1"/>
</dbReference>
<evidence type="ECO:0000313" key="3">
    <source>
        <dbReference type="Proteomes" id="UP001597101"/>
    </source>
</evidence>
<accession>A0ABW3FJ04</accession>
<dbReference type="EMBL" id="JBHTJV010000025">
    <property type="protein sequence ID" value="MFD0917773.1"/>
    <property type="molecule type" value="Genomic_DNA"/>
</dbReference>
<dbReference type="InterPro" id="IPR011051">
    <property type="entry name" value="RmlC_Cupin_sf"/>
</dbReference>
<proteinExistence type="predicted"/>
<feature type="domain" description="Mannose-6-phosphate isomerase type II C-terminal" evidence="1">
    <location>
        <begin position="338"/>
        <end position="448"/>
    </location>
</feature>
<dbReference type="Gene3D" id="3.90.550.10">
    <property type="entry name" value="Spore Coat Polysaccharide Biosynthesis Protein SpsA, Chain A"/>
    <property type="match status" value="1"/>
</dbReference>
<dbReference type="InterPro" id="IPR014710">
    <property type="entry name" value="RmlC-like_jellyroll"/>
</dbReference>
<dbReference type="InterPro" id="IPR029044">
    <property type="entry name" value="Nucleotide-diphossugar_trans"/>
</dbReference>
<dbReference type="Gene3D" id="2.60.120.10">
    <property type="entry name" value="Jelly Rolls"/>
    <property type="match status" value="1"/>
</dbReference>
<evidence type="ECO:0000313" key="2">
    <source>
        <dbReference type="EMBL" id="MFD0917773.1"/>
    </source>
</evidence>
<comment type="caution">
    <text evidence="2">The sequence shown here is derived from an EMBL/GenBank/DDBJ whole genome shotgun (WGS) entry which is preliminary data.</text>
</comment>
<name>A0ABW3FJ04_9HYPH</name>
<dbReference type="PANTHER" id="PTHR46390">
    <property type="entry name" value="MANNOSE-1-PHOSPHATE GUANYLYLTRANSFERASE"/>
    <property type="match status" value="1"/>
</dbReference>
<protein>
    <submittedName>
        <fullName evidence="2">Cupin domain-containing protein</fullName>
    </submittedName>
</protein>
<dbReference type="RefSeq" id="WP_377213625.1">
    <property type="nucleotide sequence ID" value="NZ_JBHTJV010000025.1"/>
</dbReference>
<dbReference type="CDD" id="cd02213">
    <property type="entry name" value="cupin_PMI_typeII_C"/>
    <property type="match status" value="1"/>
</dbReference>
<dbReference type="Proteomes" id="UP001597101">
    <property type="component" value="Unassembled WGS sequence"/>
</dbReference>
<dbReference type="InterPro" id="IPR001538">
    <property type="entry name" value="Man6P_isomerase-2_C"/>
</dbReference>
<evidence type="ECO:0000259" key="1">
    <source>
        <dbReference type="Pfam" id="PF01050"/>
    </source>
</evidence>
<dbReference type="SUPFAM" id="SSF51182">
    <property type="entry name" value="RmlC-like cupins"/>
    <property type="match status" value="1"/>
</dbReference>
<organism evidence="2 3">
    <name type="scientific">Pseudahrensia aquimaris</name>
    <dbReference type="NCBI Taxonomy" id="744461"/>
    <lineage>
        <taxon>Bacteria</taxon>
        <taxon>Pseudomonadati</taxon>
        <taxon>Pseudomonadota</taxon>
        <taxon>Alphaproteobacteria</taxon>
        <taxon>Hyphomicrobiales</taxon>
        <taxon>Ahrensiaceae</taxon>
        <taxon>Pseudahrensia</taxon>
    </lineage>
</organism>
<keyword evidence="3" id="KW-1185">Reference proteome</keyword>